<gene>
    <name evidence="2" type="ORF">N658DRAFT_500666</name>
</gene>
<organism evidence="2 3">
    <name type="scientific">Parathielavia hyrcaniae</name>
    <dbReference type="NCBI Taxonomy" id="113614"/>
    <lineage>
        <taxon>Eukaryota</taxon>
        <taxon>Fungi</taxon>
        <taxon>Dikarya</taxon>
        <taxon>Ascomycota</taxon>
        <taxon>Pezizomycotina</taxon>
        <taxon>Sordariomycetes</taxon>
        <taxon>Sordariomycetidae</taxon>
        <taxon>Sordariales</taxon>
        <taxon>Chaetomiaceae</taxon>
        <taxon>Parathielavia</taxon>
    </lineage>
</organism>
<sequence length="125" mass="14592">MRGHCGRVLERRREPQRPALERHGDTTQLHEPVRAAVQGGEVERTASPLETCGSHFIEPKNVLDKDMRDAILKLERRGEETRRRFEQDHRHKTWFQEWDAMAESAQATEATDEEEDASLWSETRS</sequence>
<dbReference type="EMBL" id="MU863681">
    <property type="protein sequence ID" value="KAK4097204.1"/>
    <property type="molecule type" value="Genomic_DNA"/>
</dbReference>
<dbReference type="Proteomes" id="UP001305647">
    <property type="component" value="Unassembled WGS sequence"/>
</dbReference>
<evidence type="ECO:0000313" key="2">
    <source>
        <dbReference type="EMBL" id="KAK4097204.1"/>
    </source>
</evidence>
<name>A0AAN6PV38_9PEZI</name>
<dbReference type="AlphaFoldDB" id="A0AAN6PV38"/>
<protein>
    <submittedName>
        <fullName evidence="2">Uncharacterized protein</fullName>
    </submittedName>
</protein>
<feature type="region of interest" description="Disordered" evidence="1">
    <location>
        <begin position="1"/>
        <end position="31"/>
    </location>
</feature>
<feature type="compositionally biased region" description="Basic and acidic residues" evidence="1">
    <location>
        <begin position="7"/>
        <end position="25"/>
    </location>
</feature>
<accession>A0AAN6PV38</accession>
<comment type="caution">
    <text evidence="2">The sequence shown here is derived from an EMBL/GenBank/DDBJ whole genome shotgun (WGS) entry which is preliminary data.</text>
</comment>
<feature type="region of interest" description="Disordered" evidence="1">
    <location>
        <begin position="102"/>
        <end position="125"/>
    </location>
</feature>
<reference evidence="2" key="2">
    <citation type="submission" date="2023-05" db="EMBL/GenBank/DDBJ databases">
        <authorList>
            <consortium name="Lawrence Berkeley National Laboratory"/>
            <person name="Steindorff A."/>
            <person name="Hensen N."/>
            <person name="Bonometti L."/>
            <person name="Westerberg I."/>
            <person name="Brannstrom I.O."/>
            <person name="Guillou S."/>
            <person name="Cros-Aarteil S."/>
            <person name="Calhoun S."/>
            <person name="Haridas S."/>
            <person name="Kuo A."/>
            <person name="Mondo S."/>
            <person name="Pangilinan J."/>
            <person name="Riley R."/>
            <person name="Labutti K."/>
            <person name="Andreopoulos B."/>
            <person name="Lipzen A."/>
            <person name="Chen C."/>
            <person name="Yanf M."/>
            <person name="Daum C."/>
            <person name="Ng V."/>
            <person name="Clum A."/>
            <person name="Ohm R."/>
            <person name="Martin F."/>
            <person name="Silar P."/>
            <person name="Natvig D."/>
            <person name="Lalanne C."/>
            <person name="Gautier V."/>
            <person name="Ament-Velasquez S.L."/>
            <person name="Kruys A."/>
            <person name="Hutchinson M.I."/>
            <person name="Powell A.J."/>
            <person name="Barry K."/>
            <person name="Miller A.N."/>
            <person name="Grigoriev I.V."/>
            <person name="Debuchy R."/>
            <person name="Gladieux P."/>
            <person name="Thoren M.H."/>
            <person name="Johannesson H."/>
        </authorList>
    </citation>
    <scope>NUCLEOTIDE SEQUENCE</scope>
    <source>
        <strain evidence="2">CBS 757.83</strain>
    </source>
</reference>
<proteinExistence type="predicted"/>
<evidence type="ECO:0000313" key="3">
    <source>
        <dbReference type="Proteomes" id="UP001305647"/>
    </source>
</evidence>
<reference evidence="2" key="1">
    <citation type="journal article" date="2023" name="Mol. Phylogenet. Evol.">
        <title>Genome-scale phylogeny and comparative genomics of the fungal order Sordariales.</title>
        <authorList>
            <person name="Hensen N."/>
            <person name="Bonometti L."/>
            <person name="Westerberg I."/>
            <person name="Brannstrom I.O."/>
            <person name="Guillou S."/>
            <person name="Cros-Aarteil S."/>
            <person name="Calhoun S."/>
            <person name="Haridas S."/>
            <person name="Kuo A."/>
            <person name="Mondo S."/>
            <person name="Pangilinan J."/>
            <person name="Riley R."/>
            <person name="LaButti K."/>
            <person name="Andreopoulos B."/>
            <person name="Lipzen A."/>
            <person name="Chen C."/>
            <person name="Yan M."/>
            <person name="Daum C."/>
            <person name="Ng V."/>
            <person name="Clum A."/>
            <person name="Steindorff A."/>
            <person name="Ohm R.A."/>
            <person name="Martin F."/>
            <person name="Silar P."/>
            <person name="Natvig D.O."/>
            <person name="Lalanne C."/>
            <person name="Gautier V."/>
            <person name="Ament-Velasquez S.L."/>
            <person name="Kruys A."/>
            <person name="Hutchinson M.I."/>
            <person name="Powell A.J."/>
            <person name="Barry K."/>
            <person name="Miller A.N."/>
            <person name="Grigoriev I.V."/>
            <person name="Debuchy R."/>
            <person name="Gladieux P."/>
            <person name="Hiltunen Thoren M."/>
            <person name="Johannesson H."/>
        </authorList>
    </citation>
    <scope>NUCLEOTIDE SEQUENCE</scope>
    <source>
        <strain evidence="2">CBS 757.83</strain>
    </source>
</reference>
<evidence type="ECO:0000256" key="1">
    <source>
        <dbReference type="SAM" id="MobiDB-lite"/>
    </source>
</evidence>
<keyword evidence="3" id="KW-1185">Reference proteome</keyword>